<feature type="compositionally biased region" description="Low complexity" evidence="1">
    <location>
        <begin position="1"/>
        <end position="15"/>
    </location>
</feature>
<reference evidence="2 3" key="1">
    <citation type="submission" date="2019-12" db="EMBL/GenBank/DDBJ databases">
        <title>Whole genome shotgun sequence of Streptomyces caniferus NBRC 15389.</title>
        <authorList>
            <person name="Ichikawa N."/>
            <person name="Kimura A."/>
            <person name="Kitahashi Y."/>
            <person name="Komaki H."/>
            <person name="Tamura T."/>
        </authorList>
    </citation>
    <scope>NUCLEOTIDE SEQUENCE [LARGE SCALE GENOMIC DNA]</scope>
    <source>
        <strain evidence="2 3">NBRC 15389</strain>
    </source>
</reference>
<sequence>MTAEEFADAARATAGTGPGDRRAHDAPPTDPAPFSRIPPPSYPLRPLLIGPVTTARGASSRAEGGHPVQLPTGHGSVVSAAYRIGTRLPAPGYEPRTQRPRGPGDLAAVIPPRHRHHAHAEPDGPMTAAN</sequence>
<evidence type="ECO:0000313" key="2">
    <source>
        <dbReference type="EMBL" id="GFE08482.1"/>
    </source>
</evidence>
<comment type="caution">
    <text evidence="2">The sequence shown here is derived from an EMBL/GenBank/DDBJ whole genome shotgun (WGS) entry which is preliminary data.</text>
</comment>
<evidence type="ECO:0000313" key="3">
    <source>
        <dbReference type="Proteomes" id="UP000435837"/>
    </source>
</evidence>
<feature type="region of interest" description="Disordered" evidence="1">
    <location>
        <begin position="1"/>
        <end position="48"/>
    </location>
</feature>
<feature type="region of interest" description="Disordered" evidence="1">
    <location>
        <begin position="88"/>
        <end position="109"/>
    </location>
</feature>
<name>A0A640SDB5_9ACTN</name>
<protein>
    <submittedName>
        <fullName evidence="2">Uncharacterized protein</fullName>
    </submittedName>
</protein>
<evidence type="ECO:0000256" key="1">
    <source>
        <dbReference type="SAM" id="MobiDB-lite"/>
    </source>
</evidence>
<proteinExistence type="predicted"/>
<gene>
    <name evidence="2" type="ORF">Scani_47500</name>
</gene>
<feature type="region of interest" description="Disordered" evidence="1">
    <location>
        <begin position="55"/>
        <end position="74"/>
    </location>
</feature>
<dbReference type="EMBL" id="BLIN01000005">
    <property type="protein sequence ID" value="GFE08482.1"/>
    <property type="molecule type" value="Genomic_DNA"/>
</dbReference>
<feature type="compositionally biased region" description="Pro residues" evidence="1">
    <location>
        <begin position="28"/>
        <end position="43"/>
    </location>
</feature>
<dbReference type="AlphaFoldDB" id="A0A640SDB5"/>
<dbReference type="Proteomes" id="UP000435837">
    <property type="component" value="Unassembled WGS sequence"/>
</dbReference>
<accession>A0A640SDB5</accession>
<organism evidence="2 3">
    <name type="scientific">Streptomyces caniferus</name>
    <dbReference type="NCBI Taxonomy" id="285557"/>
    <lineage>
        <taxon>Bacteria</taxon>
        <taxon>Bacillati</taxon>
        <taxon>Actinomycetota</taxon>
        <taxon>Actinomycetes</taxon>
        <taxon>Kitasatosporales</taxon>
        <taxon>Streptomycetaceae</taxon>
        <taxon>Streptomyces</taxon>
    </lineage>
</organism>